<dbReference type="GO" id="GO:0008270">
    <property type="term" value="F:zinc ion binding"/>
    <property type="evidence" value="ECO:0007669"/>
    <property type="project" value="UniProtKB-KW"/>
</dbReference>
<dbReference type="Proteomes" id="UP000469452">
    <property type="component" value="Unassembled WGS sequence"/>
</dbReference>
<sequence length="310" mass="35313">MLAIGIDKISGVVTDNAACMRAAWKILEDKYPGLICNRCAAHALNLLVKDVCKLEPYATILESARHVTSFVKDRNALTKRLERIQQHMHVDGELSAKRALSTVVQTRWYTQYNCLVRVLENRGVLVQLVVSAVFKDIKGSTSARQKKTEFSRIVEDASFWSNLEALVVLLRPTCSIIGKLESNSCCLSDVYRVFLQLREHWQSNVELTDLVMDRWAFIHTESMGFAFFLDPATRAGEGMFEDDLYDNSRLLVKFIVQKKKINPDRRHVLVEIAAFVDAMKNPSTKARSFIEECVTPMTYWHQVGPTKQPI</sequence>
<comment type="subcellular location">
    <subcellularLocation>
        <location evidence="1">Nucleus</location>
    </subcellularLocation>
</comment>
<evidence type="ECO:0000256" key="2">
    <source>
        <dbReference type="ARBA" id="ARBA00022723"/>
    </source>
</evidence>
<protein>
    <recommendedName>
        <fullName evidence="6">DUF659 domain-containing protein</fullName>
    </recommendedName>
</protein>
<dbReference type="InterPro" id="IPR052035">
    <property type="entry name" value="ZnF_BED_domain_contain"/>
</dbReference>
<feature type="domain" description="DUF659" evidence="6">
    <location>
        <begin position="3"/>
        <end position="67"/>
    </location>
</feature>
<comment type="caution">
    <text evidence="7">The sequence shown here is derived from an EMBL/GenBank/DDBJ whole genome shotgun (WGS) entry which is preliminary data.</text>
</comment>
<dbReference type="Pfam" id="PF04937">
    <property type="entry name" value="DUF659"/>
    <property type="match status" value="1"/>
</dbReference>
<evidence type="ECO:0000256" key="5">
    <source>
        <dbReference type="ARBA" id="ARBA00023242"/>
    </source>
</evidence>
<evidence type="ECO:0000256" key="3">
    <source>
        <dbReference type="ARBA" id="ARBA00022771"/>
    </source>
</evidence>
<dbReference type="EMBL" id="VJMI01018568">
    <property type="protein sequence ID" value="KAF0710280.1"/>
    <property type="molecule type" value="Genomic_DNA"/>
</dbReference>
<evidence type="ECO:0000313" key="7">
    <source>
        <dbReference type="EMBL" id="KAF0710280.1"/>
    </source>
</evidence>
<keyword evidence="5" id="KW-0539">Nucleus</keyword>
<dbReference type="SUPFAM" id="SSF53098">
    <property type="entry name" value="Ribonuclease H-like"/>
    <property type="match status" value="1"/>
</dbReference>
<dbReference type="InterPro" id="IPR007021">
    <property type="entry name" value="DUF659"/>
</dbReference>
<evidence type="ECO:0000256" key="4">
    <source>
        <dbReference type="ARBA" id="ARBA00022833"/>
    </source>
</evidence>
<reference evidence="7 8" key="1">
    <citation type="submission" date="2019-06" db="EMBL/GenBank/DDBJ databases">
        <title>Genomics analysis of Aphanomyces spp. identifies a new class of oomycete effector associated with host adaptation.</title>
        <authorList>
            <person name="Gaulin E."/>
        </authorList>
    </citation>
    <scope>NUCLEOTIDE SEQUENCE [LARGE SCALE GENOMIC DNA]</scope>
    <source>
        <strain evidence="7 8">E</strain>
    </source>
</reference>
<dbReference type="InterPro" id="IPR012337">
    <property type="entry name" value="RNaseH-like_sf"/>
</dbReference>
<name>A0A6A4Z7N4_APHAT</name>
<evidence type="ECO:0000256" key="1">
    <source>
        <dbReference type="ARBA" id="ARBA00004123"/>
    </source>
</evidence>
<keyword evidence="3" id="KW-0863">Zinc-finger</keyword>
<organism evidence="7 8">
    <name type="scientific">Aphanomyces astaci</name>
    <name type="common">Crayfish plague agent</name>
    <dbReference type="NCBI Taxonomy" id="112090"/>
    <lineage>
        <taxon>Eukaryota</taxon>
        <taxon>Sar</taxon>
        <taxon>Stramenopiles</taxon>
        <taxon>Oomycota</taxon>
        <taxon>Saprolegniomycetes</taxon>
        <taxon>Saprolegniales</taxon>
        <taxon>Verrucalvaceae</taxon>
        <taxon>Aphanomyces</taxon>
    </lineage>
</organism>
<evidence type="ECO:0000259" key="6">
    <source>
        <dbReference type="Pfam" id="PF04937"/>
    </source>
</evidence>
<keyword evidence="4" id="KW-0862">Zinc</keyword>
<dbReference type="AlphaFoldDB" id="A0A6A4Z7N4"/>
<dbReference type="VEuPathDB" id="FungiDB:H257_17606"/>
<feature type="non-terminal residue" evidence="7">
    <location>
        <position position="310"/>
    </location>
</feature>
<gene>
    <name evidence="7" type="ORF">AaE_012606</name>
</gene>
<accession>A0A6A4Z7N4</accession>
<dbReference type="PANTHER" id="PTHR46481:SF10">
    <property type="entry name" value="ZINC FINGER BED DOMAIN-CONTAINING PROTEIN 39"/>
    <property type="match status" value="1"/>
</dbReference>
<evidence type="ECO:0000313" key="8">
    <source>
        <dbReference type="Proteomes" id="UP000469452"/>
    </source>
</evidence>
<dbReference type="GO" id="GO:0005634">
    <property type="term" value="C:nucleus"/>
    <property type="evidence" value="ECO:0007669"/>
    <property type="project" value="UniProtKB-SubCell"/>
</dbReference>
<proteinExistence type="predicted"/>
<keyword evidence="2" id="KW-0479">Metal-binding</keyword>
<dbReference type="PANTHER" id="PTHR46481">
    <property type="entry name" value="ZINC FINGER BED DOMAIN-CONTAINING PROTEIN 4"/>
    <property type="match status" value="1"/>
</dbReference>